<protein>
    <submittedName>
        <fullName evidence="2">Uncharacterized protein</fullName>
    </submittedName>
</protein>
<evidence type="ECO:0000313" key="2">
    <source>
        <dbReference type="EMBL" id="REJ07759.1"/>
    </source>
</evidence>
<keyword evidence="1" id="KW-1133">Transmembrane helix</keyword>
<dbReference type="EMBL" id="QUAE01000015">
    <property type="protein sequence ID" value="REJ07759.1"/>
    <property type="molecule type" value="Genomic_DNA"/>
</dbReference>
<keyword evidence="1" id="KW-0812">Transmembrane</keyword>
<dbReference type="Proteomes" id="UP000256305">
    <property type="component" value="Unassembled WGS sequence"/>
</dbReference>
<comment type="caution">
    <text evidence="2">The sequence shown here is derived from an EMBL/GenBank/DDBJ whole genome shotgun (WGS) entry which is preliminary data.</text>
</comment>
<feature type="transmembrane region" description="Helical" evidence="1">
    <location>
        <begin position="21"/>
        <end position="39"/>
    </location>
</feature>
<evidence type="ECO:0000313" key="3">
    <source>
        <dbReference type="Proteomes" id="UP000256305"/>
    </source>
</evidence>
<gene>
    <name evidence="2" type="ORF">DYE48_15440</name>
</gene>
<dbReference type="AlphaFoldDB" id="A0A3E0J4M6"/>
<keyword evidence="1" id="KW-0472">Membrane</keyword>
<accession>A0A3E0J4M6</accession>
<proteinExistence type="predicted"/>
<organism evidence="2 3">
    <name type="scientific">Halobacillus trueperi</name>
    <dbReference type="NCBI Taxonomy" id="156205"/>
    <lineage>
        <taxon>Bacteria</taxon>
        <taxon>Bacillati</taxon>
        <taxon>Bacillota</taxon>
        <taxon>Bacilli</taxon>
        <taxon>Bacillales</taxon>
        <taxon>Bacillaceae</taxon>
        <taxon>Halobacillus</taxon>
    </lineage>
</organism>
<evidence type="ECO:0000256" key="1">
    <source>
        <dbReference type="SAM" id="Phobius"/>
    </source>
</evidence>
<sequence length="80" mass="9047">MLLLIIAMASVCTYLFYEADYLIYIALAGGIGFSILHLIRTYDKRRGAVLGNPDAKYYNTFDTYHDDFSNGDSFTDDSDN</sequence>
<keyword evidence="3" id="KW-1185">Reference proteome</keyword>
<reference evidence="2 3" key="1">
    <citation type="submission" date="2018-08" db="EMBL/GenBank/DDBJ databases">
        <title>Genome sequence of Halobacillus trueperi KCTC 3686.</title>
        <authorList>
            <person name="Cho K.H."/>
            <person name="Kwak M.-J."/>
            <person name="Kim B.-Y."/>
            <person name="Chun J."/>
        </authorList>
    </citation>
    <scope>NUCLEOTIDE SEQUENCE [LARGE SCALE GENOMIC DNA]</scope>
    <source>
        <strain evidence="2 3">KCTC 3686</strain>
    </source>
</reference>
<name>A0A3E0J4M6_9BACI</name>